<dbReference type="HOGENOM" id="CLU_2289756_0_0_6"/>
<reference evidence="2 3" key="1">
    <citation type="submission" date="2007-02" db="EMBL/GenBank/DDBJ databases">
        <title>Complete sequence of chromosome of Shewanella baltica OS155.</title>
        <authorList>
            <consortium name="US DOE Joint Genome Institute"/>
            <person name="Copeland A."/>
            <person name="Lucas S."/>
            <person name="Lapidus A."/>
            <person name="Barry K."/>
            <person name="Detter J.C."/>
            <person name="Glavina del Rio T."/>
            <person name="Hammon N."/>
            <person name="Israni S."/>
            <person name="Dalin E."/>
            <person name="Tice H."/>
            <person name="Pitluck S."/>
            <person name="Sims D.R."/>
            <person name="Brettin T."/>
            <person name="Bruce D."/>
            <person name="Han C."/>
            <person name="Tapia R."/>
            <person name="Brainard J."/>
            <person name="Schmutz J."/>
            <person name="Larimer F."/>
            <person name="Land M."/>
            <person name="Hauser L."/>
            <person name="Kyrpides N."/>
            <person name="Mikhailova N."/>
            <person name="Brettar I."/>
            <person name="Klappenbach J."/>
            <person name="Konstantinidis K."/>
            <person name="Rodrigues J."/>
            <person name="Tiedje J."/>
            <person name="Richardson P."/>
        </authorList>
    </citation>
    <scope>NUCLEOTIDE SEQUENCE [LARGE SCALE GENOMIC DNA]</scope>
    <source>
        <strain evidence="3">OS155 / ATCC BAA-1091</strain>
    </source>
</reference>
<sequence length="108" mass="12663" precursor="true">MAHLIKMKFPVVPVFILILFTCVVSAIWFISPSDKNTGPKTWSAFIYNHGYDSGKYKKTDNFDSYETCRDFAREQSAFYDDVPWECGSMCQFDTRKQGFQCKEMKNER</sequence>
<keyword evidence="1" id="KW-0472">Membrane</keyword>
<evidence type="ECO:0000313" key="2">
    <source>
        <dbReference type="EMBL" id="ABN60041.1"/>
    </source>
</evidence>
<protein>
    <submittedName>
        <fullName evidence="2">Uncharacterized protein</fullName>
    </submittedName>
</protein>
<keyword evidence="1" id="KW-1133">Transmembrane helix</keyword>
<dbReference type="KEGG" id="sbl:Sbal_0512"/>
<accession>A3CZX8</accession>
<dbReference type="AlphaFoldDB" id="A3CZX8"/>
<evidence type="ECO:0000256" key="1">
    <source>
        <dbReference type="SAM" id="Phobius"/>
    </source>
</evidence>
<feature type="transmembrane region" description="Helical" evidence="1">
    <location>
        <begin position="12"/>
        <end position="30"/>
    </location>
</feature>
<evidence type="ECO:0000313" key="3">
    <source>
        <dbReference type="Proteomes" id="UP000001557"/>
    </source>
</evidence>
<dbReference type="EMBL" id="CP000563">
    <property type="protein sequence ID" value="ABN60041.1"/>
    <property type="molecule type" value="Genomic_DNA"/>
</dbReference>
<organism evidence="2 3">
    <name type="scientific">Shewanella baltica (strain OS155 / ATCC BAA-1091)</name>
    <dbReference type="NCBI Taxonomy" id="325240"/>
    <lineage>
        <taxon>Bacteria</taxon>
        <taxon>Pseudomonadati</taxon>
        <taxon>Pseudomonadota</taxon>
        <taxon>Gammaproteobacteria</taxon>
        <taxon>Alteromonadales</taxon>
        <taxon>Shewanellaceae</taxon>
        <taxon>Shewanella</taxon>
    </lineage>
</organism>
<keyword evidence="3" id="KW-1185">Reference proteome</keyword>
<keyword evidence="1" id="KW-0812">Transmembrane</keyword>
<name>A3CZX8_SHEB5</name>
<gene>
    <name evidence="2" type="ordered locus">Sbal_0512</name>
</gene>
<dbReference type="STRING" id="325240.Sbal_0512"/>
<proteinExistence type="predicted"/>
<dbReference type="Proteomes" id="UP000001557">
    <property type="component" value="Chromosome"/>
</dbReference>